<dbReference type="SUPFAM" id="SSF53098">
    <property type="entry name" value="Ribonuclease H-like"/>
    <property type="match status" value="1"/>
</dbReference>
<dbReference type="PANTHER" id="PTHR10797">
    <property type="entry name" value="CCR4-NOT TRANSCRIPTION COMPLEX SUBUNIT"/>
    <property type="match status" value="1"/>
</dbReference>
<dbReference type="GO" id="GO:0004535">
    <property type="term" value="F:poly(A)-specific ribonuclease activity"/>
    <property type="evidence" value="ECO:0007669"/>
    <property type="project" value="InterPro"/>
</dbReference>
<feature type="region of interest" description="Disordered" evidence="1">
    <location>
        <begin position="215"/>
        <end position="247"/>
    </location>
</feature>
<sequence>MCDKDGKRPEGVLSTWQFNFSFDLDNEMYNKESIELLTNTGIDFNRLKENGIDRFEFAQSLIDSGLCLLENTNWISFHAGYDFGFLISLMINKEMSSKESEFDETLSKYFINFYDVKLLSTLHPIINSKQGVTLESLSEDLGFSRLLNLGNLMQVGGQSLLTYLNFWELKRSIDRNEFESLKNQIFGLSDERKLENPNTSNNQANISVEYSSFSPDGKPVLTDKQKQLPSSLQQKRQPIHHGQQQFFSNNNMNMNNPVSNGMNINAVSQLNNMAGMNGVIPNLNSLNEMNTNMPQGMGVGIPNNINSINGMPNIMGGMNSMNGVPQGMNNIPQGIPQGMNALGGLPNTMMGGMNNMPGIPQGMGNVPQGLPQGMNNMNPMLMNGMNNMPQGMNGMNAMNGMSGMNGMNNMPQGLNGMSGMNGMVNMNQVNPPPGLINH</sequence>
<evidence type="ECO:0000256" key="1">
    <source>
        <dbReference type="SAM" id="MobiDB-lite"/>
    </source>
</evidence>
<dbReference type="InterPro" id="IPR039637">
    <property type="entry name" value="CNOT7/CNOT8/Pop2"/>
</dbReference>
<evidence type="ECO:0000313" key="2">
    <source>
        <dbReference type="EMBL" id="ONH73172.1"/>
    </source>
</evidence>
<reference evidence="3" key="1">
    <citation type="journal article" date="2017" name="Genome Announc.">
        <title>Genome sequences of Cyberlindnera fabianii 65, Pichia kudriavzevii 129, and Saccharomyces cerevisiae 131 isolated from fermented masau fruits in Zimbabwe.</title>
        <authorList>
            <person name="van Rijswijck I.M.H."/>
            <person name="Derks M.F.L."/>
            <person name="Abee T."/>
            <person name="de Ridder D."/>
            <person name="Smid E.J."/>
        </authorList>
    </citation>
    <scope>NUCLEOTIDE SEQUENCE [LARGE SCALE GENOMIC DNA]</scope>
    <source>
        <strain evidence="3">129</strain>
    </source>
</reference>
<organism evidence="2 3">
    <name type="scientific">Pichia kudriavzevii</name>
    <name type="common">Yeast</name>
    <name type="synonym">Issatchenkia orientalis</name>
    <dbReference type="NCBI Taxonomy" id="4909"/>
    <lineage>
        <taxon>Eukaryota</taxon>
        <taxon>Fungi</taxon>
        <taxon>Dikarya</taxon>
        <taxon>Ascomycota</taxon>
        <taxon>Saccharomycotina</taxon>
        <taxon>Pichiomycetes</taxon>
        <taxon>Pichiales</taxon>
        <taxon>Pichiaceae</taxon>
        <taxon>Pichia</taxon>
    </lineage>
</organism>
<gene>
    <name evidence="2" type="ORF">BOH78_3348</name>
</gene>
<accession>A0A1V2LK77</accession>
<feature type="compositionally biased region" description="Low complexity" evidence="1">
    <location>
        <begin position="227"/>
        <end position="236"/>
    </location>
</feature>
<evidence type="ECO:0000313" key="3">
    <source>
        <dbReference type="Proteomes" id="UP000189274"/>
    </source>
</evidence>
<dbReference type="AlphaFoldDB" id="A0A1V2LK77"/>
<dbReference type="EMBL" id="MQVM01000016">
    <property type="protein sequence ID" value="ONH73172.1"/>
    <property type="molecule type" value="Genomic_DNA"/>
</dbReference>
<dbReference type="InterPro" id="IPR012337">
    <property type="entry name" value="RNaseH-like_sf"/>
</dbReference>
<dbReference type="GO" id="GO:0003676">
    <property type="term" value="F:nucleic acid binding"/>
    <property type="evidence" value="ECO:0007669"/>
    <property type="project" value="InterPro"/>
</dbReference>
<proteinExistence type="predicted"/>
<dbReference type="Gene3D" id="3.30.420.10">
    <property type="entry name" value="Ribonuclease H-like superfamily/Ribonuclease H"/>
    <property type="match status" value="1"/>
</dbReference>
<protein>
    <submittedName>
        <fullName evidence="2">Poly(A) ribonuclease pop2</fullName>
    </submittedName>
</protein>
<comment type="caution">
    <text evidence="2">The sequence shown here is derived from an EMBL/GenBank/DDBJ whole genome shotgun (WGS) entry which is preliminary data.</text>
</comment>
<dbReference type="InterPro" id="IPR036397">
    <property type="entry name" value="RNaseH_sf"/>
</dbReference>
<name>A0A1V2LK77_PICKU</name>
<dbReference type="VEuPathDB" id="FungiDB:C5L36_0A08730"/>
<dbReference type="GO" id="GO:0030014">
    <property type="term" value="C:CCR4-NOT complex"/>
    <property type="evidence" value="ECO:0007669"/>
    <property type="project" value="InterPro"/>
</dbReference>
<dbReference type="Proteomes" id="UP000189274">
    <property type="component" value="Unassembled WGS sequence"/>
</dbReference>